<evidence type="ECO:0000313" key="1">
    <source>
        <dbReference type="EMBL" id="SMG08651.1"/>
    </source>
</evidence>
<dbReference type="AlphaFoldDB" id="A0A1X7I2S6"/>
<keyword evidence="2" id="KW-1185">Reference proteome</keyword>
<dbReference type="InterPro" id="IPR043744">
    <property type="entry name" value="DUF5689"/>
</dbReference>
<dbReference type="RefSeq" id="WP_085471277.1">
    <property type="nucleotide sequence ID" value="NZ_CP038029.1"/>
</dbReference>
<proteinExistence type="predicted"/>
<dbReference type="OrthoDB" id="1111074at2"/>
<name>A0A1X7I2S6_9SPHI</name>
<dbReference type="Pfam" id="PF18942">
    <property type="entry name" value="DUF5689"/>
    <property type="match status" value="1"/>
</dbReference>
<dbReference type="Proteomes" id="UP000192980">
    <property type="component" value="Unassembled WGS sequence"/>
</dbReference>
<sequence>MKSTFLKYTVFGTLAISSFTLAGCLKDNDEEIIDHVNTEASIYVLRSNYKGSDIRISESTLEGASTVGGVVISNHENKNLTPNTIAVQSTWRGKTRGILVQVDQASKYTFGDSISMQLVGSTLSGSEGALRVKDLAADKISIISKGNNKAYLPVAITNLHAKPGDFESTLISITADVDPEPSKGQTIAGEHTLVDSENKKIVLSTNKEATFSELALSPSATFQGIFYSNQGQLELRMQKAEDLTFPSGKIYAGWPETFEEPYQQKTGYAAAVINFPTGPWNLNQSLQGNTAGRDRIVSGKQSIRFQQNLSTSAYLQMNFDLPDGASKVTLWYGAYYTDRSSTFQLESSIDQGKTWQIVGKPISDAHPTSQSLVAKQAIFLMDIDQPVRFRINKLGLGTSSNTVNNGRLGMDDFAIYKSY</sequence>
<accession>A0A1X7I2S6</accession>
<dbReference type="PROSITE" id="PS51257">
    <property type="entry name" value="PROKAR_LIPOPROTEIN"/>
    <property type="match status" value="1"/>
</dbReference>
<protein>
    <submittedName>
        <fullName evidence="1">Uncharacterized protein</fullName>
    </submittedName>
</protein>
<reference evidence="1 2" key="1">
    <citation type="submission" date="2017-04" db="EMBL/GenBank/DDBJ databases">
        <authorList>
            <person name="Afonso C.L."/>
            <person name="Miller P.J."/>
            <person name="Scott M.A."/>
            <person name="Spackman E."/>
            <person name="Goraichik I."/>
            <person name="Dimitrov K.M."/>
            <person name="Suarez D.L."/>
            <person name="Swayne D.E."/>
        </authorList>
    </citation>
    <scope>NUCLEOTIDE SEQUENCE [LARGE SCALE GENOMIC DNA]</scope>
    <source>
        <strain evidence="1 2">DSM 22418</strain>
    </source>
</reference>
<dbReference type="STRING" id="561061.SAMN05660862_0393"/>
<organism evidence="1 2">
    <name type="scientific">Sphingobacterium psychroaquaticum</name>
    <dbReference type="NCBI Taxonomy" id="561061"/>
    <lineage>
        <taxon>Bacteria</taxon>
        <taxon>Pseudomonadati</taxon>
        <taxon>Bacteroidota</taxon>
        <taxon>Sphingobacteriia</taxon>
        <taxon>Sphingobacteriales</taxon>
        <taxon>Sphingobacteriaceae</taxon>
        <taxon>Sphingobacterium</taxon>
    </lineage>
</organism>
<evidence type="ECO:0000313" key="2">
    <source>
        <dbReference type="Proteomes" id="UP000192980"/>
    </source>
</evidence>
<dbReference type="EMBL" id="FXAU01000001">
    <property type="protein sequence ID" value="SMG08651.1"/>
    <property type="molecule type" value="Genomic_DNA"/>
</dbReference>
<gene>
    <name evidence="1" type="ORF">SAMN05660862_0393</name>
</gene>